<dbReference type="Proteomes" id="UP000826725">
    <property type="component" value="Chromosome"/>
</dbReference>
<protein>
    <submittedName>
        <fullName evidence="1">Uncharacterized protein</fullName>
    </submittedName>
</protein>
<dbReference type="KEGG" id="dbk:DGMP_03810"/>
<evidence type="ECO:0000313" key="2">
    <source>
        <dbReference type="Proteomes" id="UP000826725"/>
    </source>
</evidence>
<gene>
    <name evidence="1" type="ORF">DGMP_03810</name>
</gene>
<accession>A0A8D5JCJ3</accession>
<name>A0A8D5JCJ3_9BACT</name>
<keyword evidence="2" id="KW-1185">Reference proteome</keyword>
<dbReference type="EMBL" id="AP024086">
    <property type="protein sequence ID" value="BCL59688.1"/>
    <property type="molecule type" value="Genomic_DNA"/>
</dbReference>
<dbReference type="RefSeq" id="WP_228855889.1">
    <property type="nucleotide sequence ID" value="NZ_AP024086.1"/>
</dbReference>
<proteinExistence type="predicted"/>
<sequence length="78" mass="8634">MFACFLLCIYFIGRIFRTVDSLVATPFGRQVRADNTSFFLCGYLEFSGIDSEFLEISVTAVAVLLFYPLTDSSLSGVA</sequence>
<dbReference type="AlphaFoldDB" id="A0A8D5JCJ3"/>
<evidence type="ECO:0000313" key="1">
    <source>
        <dbReference type="EMBL" id="BCL59688.1"/>
    </source>
</evidence>
<reference evidence="1" key="1">
    <citation type="submission" date="2020-09" db="EMBL/GenBank/DDBJ databases">
        <title>Desulfogranum mesoprofundum gen. nov., sp. nov., a novel mesophilic, sulfate-reducing chemolithoautotroph isolated from a deep-sea hydrothermal vent chimney in the Suiyo Seamount.</title>
        <authorList>
            <person name="Hashimoto Y."/>
            <person name="Nakagawa S."/>
        </authorList>
    </citation>
    <scope>NUCLEOTIDE SEQUENCE</scope>
    <source>
        <strain evidence="1">KT2</strain>
    </source>
</reference>
<organism evidence="1 2">
    <name type="scientific">Desulfomarina profundi</name>
    <dbReference type="NCBI Taxonomy" id="2772557"/>
    <lineage>
        <taxon>Bacteria</taxon>
        <taxon>Pseudomonadati</taxon>
        <taxon>Thermodesulfobacteriota</taxon>
        <taxon>Desulfobulbia</taxon>
        <taxon>Desulfobulbales</taxon>
        <taxon>Desulfobulbaceae</taxon>
        <taxon>Desulfomarina</taxon>
    </lineage>
</organism>